<name>A0ABD4T8J5_9CYAN</name>
<keyword evidence="2" id="KW-1185">Reference proteome</keyword>
<reference evidence="1 2" key="1">
    <citation type="journal article" date="2015" name="Genome Announc.">
        <title>Draft Genome Sequence of Filamentous Marine Cyanobacterium Lyngbya confervoides Strain BDU141951.</title>
        <authorList>
            <person name="Chandrababunaidu M.M."/>
            <person name="Sen D."/>
            <person name="Tripathy S."/>
        </authorList>
    </citation>
    <scope>NUCLEOTIDE SEQUENCE [LARGE SCALE GENOMIC DNA]</scope>
    <source>
        <strain evidence="1 2">BDU141951</strain>
    </source>
</reference>
<dbReference type="EMBL" id="JTHE03000109">
    <property type="protein sequence ID" value="MCM1985068.1"/>
    <property type="molecule type" value="Genomic_DNA"/>
</dbReference>
<gene>
    <name evidence="1" type="ORF">QQ91_0019795</name>
</gene>
<accession>A0ABD4T8J5</accession>
<sequence length="45" mass="5043">MTLKTADVPFTLSQYTERSPEIYAIFPASWPLTFQRDPAVLDPAG</sequence>
<comment type="caution">
    <text evidence="1">The sequence shown here is derived from an EMBL/GenBank/DDBJ whole genome shotgun (WGS) entry which is preliminary data.</text>
</comment>
<evidence type="ECO:0000313" key="2">
    <source>
        <dbReference type="Proteomes" id="UP000031561"/>
    </source>
</evidence>
<organism evidence="1 2">
    <name type="scientific">Lyngbya confervoides BDU141951</name>
    <dbReference type="NCBI Taxonomy" id="1574623"/>
    <lineage>
        <taxon>Bacteria</taxon>
        <taxon>Bacillati</taxon>
        <taxon>Cyanobacteriota</taxon>
        <taxon>Cyanophyceae</taxon>
        <taxon>Oscillatoriophycideae</taxon>
        <taxon>Oscillatoriales</taxon>
        <taxon>Microcoleaceae</taxon>
        <taxon>Lyngbya</taxon>
    </lineage>
</organism>
<dbReference type="Proteomes" id="UP000031561">
    <property type="component" value="Unassembled WGS sequence"/>
</dbReference>
<evidence type="ECO:0000313" key="1">
    <source>
        <dbReference type="EMBL" id="MCM1985068.1"/>
    </source>
</evidence>
<proteinExistence type="predicted"/>
<protein>
    <submittedName>
        <fullName evidence="1">Uncharacterized protein</fullName>
    </submittedName>
</protein>
<dbReference type="RefSeq" id="WP_166277782.1">
    <property type="nucleotide sequence ID" value="NZ_JTHE03000109.1"/>
</dbReference>
<dbReference type="AlphaFoldDB" id="A0ABD4T8J5"/>